<dbReference type="EMBL" id="AFAR01000060">
    <property type="protein sequence ID" value="EGF28958.1"/>
    <property type="molecule type" value="Genomic_DNA"/>
</dbReference>
<dbReference type="AlphaFoldDB" id="F2AMZ2"/>
<protein>
    <submittedName>
        <fullName evidence="1">Uncharacterized protein</fullName>
    </submittedName>
</protein>
<proteinExistence type="predicted"/>
<reference evidence="1 2" key="1">
    <citation type="journal article" date="2013" name="Mar. Genomics">
        <title>Expression of sulfatases in Rhodopirellula baltica and the diversity of sulfatases in the genus Rhodopirellula.</title>
        <authorList>
            <person name="Wegner C.E."/>
            <person name="Richter-Heitmann T."/>
            <person name="Klindworth A."/>
            <person name="Klockow C."/>
            <person name="Richter M."/>
            <person name="Achstetter T."/>
            <person name="Glockner F.O."/>
            <person name="Harder J."/>
        </authorList>
    </citation>
    <scope>NUCLEOTIDE SEQUENCE [LARGE SCALE GENOMIC DNA]</scope>
    <source>
        <strain evidence="1 2">WH47</strain>
    </source>
</reference>
<comment type="caution">
    <text evidence="1">The sequence shown here is derived from an EMBL/GenBank/DDBJ whole genome shotgun (WGS) entry which is preliminary data.</text>
</comment>
<evidence type="ECO:0000313" key="1">
    <source>
        <dbReference type="EMBL" id="EGF28958.1"/>
    </source>
</evidence>
<gene>
    <name evidence="1" type="ORF">RBWH47_03074</name>
</gene>
<sequence length="108" mass="12189">MHLSSGESSYVGFVATCRVSKATAELAISRFFSDASATEITEDTEVALWWLLDQVPVVLGETLSPLWQAARYFRSRIRQNSDCLLSRTSEFWRNQLLSVLGGRFPLDQ</sequence>
<dbReference type="Proteomes" id="UP000006222">
    <property type="component" value="Unassembled WGS sequence"/>
</dbReference>
<evidence type="ECO:0000313" key="2">
    <source>
        <dbReference type="Proteomes" id="UP000006222"/>
    </source>
</evidence>
<organism evidence="1 2">
    <name type="scientific">Rhodopirellula baltica WH47</name>
    <dbReference type="NCBI Taxonomy" id="991778"/>
    <lineage>
        <taxon>Bacteria</taxon>
        <taxon>Pseudomonadati</taxon>
        <taxon>Planctomycetota</taxon>
        <taxon>Planctomycetia</taxon>
        <taxon>Pirellulales</taxon>
        <taxon>Pirellulaceae</taxon>
        <taxon>Rhodopirellula</taxon>
    </lineage>
</organism>
<accession>F2AMZ2</accession>
<name>F2AMZ2_RHOBT</name>